<organism evidence="2">
    <name type="scientific">Streptomyces pristinaespiralis</name>
    <dbReference type="NCBI Taxonomy" id="38300"/>
    <lineage>
        <taxon>Bacteria</taxon>
        <taxon>Bacillati</taxon>
        <taxon>Actinomycetota</taxon>
        <taxon>Actinomycetes</taxon>
        <taxon>Kitasatosporales</taxon>
        <taxon>Streptomycetaceae</taxon>
        <taxon>Streptomyces</taxon>
    </lineage>
</organism>
<evidence type="ECO:0000256" key="1">
    <source>
        <dbReference type="SAM" id="MobiDB-lite"/>
    </source>
</evidence>
<reference evidence="2 3" key="1">
    <citation type="submission" date="2015-08" db="EMBL/GenBank/DDBJ databases">
        <title>Genome sequence of the pristinamycin over-producing bacterium Streptomyces pristinaespiralis HCCB10218.</title>
        <authorList>
            <person name="Tian J."/>
            <person name="Yang J."/>
            <person name="Li L."/>
            <person name="Ruan L."/>
            <person name="Wei W."/>
            <person name="Zheng G."/>
            <person name="Wei Z."/>
            <person name="Yang S."/>
            <person name="Ge M."/>
            <person name="Jiang W."/>
            <person name="Lu Y."/>
        </authorList>
    </citation>
    <scope>NUCLEOTIDE SEQUENCE [LARGE SCALE GENOMIC DNA]</scope>
    <source>
        <strain evidence="2 3">HCCB 10218</strain>
    </source>
</reference>
<feature type="compositionally biased region" description="Polar residues" evidence="1">
    <location>
        <begin position="161"/>
        <end position="170"/>
    </location>
</feature>
<feature type="compositionally biased region" description="Basic residues" evidence="1">
    <location>
        <begin position="212"/>
        <end position="232"/>
    </location>
</feature>
<name>A0A0M3QJ18_STRPR</name>
<evidence type="ECO:0000313" key="2">
    <source>
        <dbReference type="EMBL" id="ALC22459.1"/>
    </source>
</evidence>
<dbReference type="Proteomes" id="UP000060513">
    <property type="component" value="Chromosome"/>
</dbReference>
<evidence type="ECO:0000313" key="3">
    <source>
        <dbReference type="Proteomes" id="UP000060513"/>
    </source>
</evidence>
<dbReference type="EMBL" id="CP011340">
    <property type="protein sequence ID" value="ALC22459.1"/>
    <property type="molecule type" value="Genomic_DNA"/>
</dbReference>
<feature type="compositionally biased region" description="Low complexity" evidence="1">
    <location>
        <begin position="121"/>
        <end position="148"/>
    </location>
</feature>
<gene>
    <name evidence="2" type="ORF">SPRI_4153</name>
</gene>
<dbReference type="PATRIC" id="fig|38300.4.peg.4355"/>
<accession>A0A0M3QJ18</accession>
<protein>
    <submittedName>
        <fullName evidence="2">Uncharacterized protein</fullName>
    </submittedName>
</protein>
<feature type="compositionally biased region" description="Low complexity" evidence="1">
    <location>
        <begin position="188"/>
        <end position="197"/>
    </location>
</feature>
<feature type="compositionally biased region" description="Basic and acidic residues" evidence="1">
    <location>
        <begin position="69"/>
        <end position="81"/>
    </location>
</feature>
<proteinExistence type="predicted"/>
<feature type="compositionally biased region" description="Pro residues" evidence="1">
    <location>
        <begin position="88"/>
        <end position="97"/>
    </location>
</feature>
<sequence>MPSAGIAGRHAVSPLRHHPTNPARTRGRAAETEGERPSRPGRSPRHTPGPWPGSRGRATEAARSPRVGEVVRRSAPPERNGRHGRGTPQPPSRPTPPGHTGTARPPPTEAQPTARPDRRSPAPAGAVARFPRAPRRGGPVAASGRGRPTFGTAGTERPSRPGNTAATKSSDTARPHRDSPAATHRGAADSPARPPVARARRGRGTSSTGLRSTRHRWPRSCPRRRSPRHKPTGLRPGTPHLDQVVRQALGPHRTGQRPPAAERGAPVGGGRLAPFPG</sequence>
<dbReference type="KEGG" id="spri:SPRI_4153"/>
<feature type="compositionally biased region" description="Basic and acidic residues" evidence="1">
    <location>
        <begin position="28"/>
        <end position="38"/>
    </location>
</feature>
<dbReference type="AlphaFoldDB" id="A0A0M3QJ18"/>
<feature type="region of interest" description="Disordered" evidence="1">
    <location>
        <begin position="1"/>
        <end position="277"/>
    </location>
</feature>